<protein>
    <submittedName>
        <fullName evidence="1">Uncharacterized protein</fullName>
    </submittedName>
</protein>
<dbReference type="EMBL" id="JAUSQU010000001">
    <property type="protein sequence ID" value="MDP9843305.1"/>
    <property type="molecule type" value="Genomic_DNA"/>
</dbReference>
<dbReference type="RefSeq" id="WP_307557431.1">
    <property type="nucleotide sequence ID" value="NZ_JAUSQU010000001.1"/>
</dbReference>
<proteinExistence type="predicted"/>
<organism evidence="1 2">
    <name type="scientific">Streptosporangium lutulentum</name>
    <dbReference type="NCBI Taxonomy" id="1461250"/>
    <lineage>
        <taxon>Bacteria</taxon>
        <taxon>Bacillati</taxon>
        <taxon>Actinomycetota</taxon>
        <taxon>Actinomycetes</taxon>
        <taxon>Streptosporangiales</taxon>
        <taxon>Streptosporangiaceae</taxon>
        <taxon>Streptosporangium</taxon>
    </lineage>
</organism>
<accession>A0ABT9QA89</accession>
<reference evidence="1 2" key="1">
    <citation type="submission" date="2023-07" db="EMBL/GenBank/DDBJ databases">
        <title>Sequencing the genomes of 1000 actinobacteria strains.</title>
        <authorList>
            <person name="Klenk H.-P."/>
        </authorList>
    </citation>
    <scope>NUCLEOTIDE SEQUENCE [LARGE SCALE GENOMIC DNA]</scope>
    <source>
        <strain evidence="1 2">DSM 46740</strain>
    </source>
</reference>
<keyword evidence="2" id="KW-1185">Reference proteome</keyword>
<sequence length="148" mass="16409">MTARIWLYDAAVKSPYDAAPEARFLFDVRTVAHARELAAAMHPDAPPLAALVVTRCEYGTCGRTSMISEEHAPTIERARELLADERAFHGGWYQALYQGRLADICQWHYEVDRETNMSQPVGTEAAKRRAAEAAPVGGDQLDLFGSML</sequence>
<gene>
    <name evidence="1" type="ORF">J2853_002516</name>
</gene>
<dbReference type="Proteomes" id="UP001225356">
    <property type="component" value="Unassembled WGS sequence"/>
</dbReference>
<comment type="caution">
    <text evidence="1">The sequence shown here is derived from an EMBL/GenBank/DDBJ whole genome shotgun (WGS) entry which is preliminary data.</text>
</comment>
<evidence type="ECO:0000313" key="1">
    <source>
        <dbReference type="EMBL" id="MDP9843305.1"/>
    </source>
</evidence>
<name>A0ABT9QA89_9ACTN</name>
<evidence type="ECO:0000313" key="2">
    <source>
        <dbReference type="Proteomes" id="UP001225356"/>
    </source>
</evidence>